<dbReference type="SUPFAM" id="SSF51735">
    <property type="entry name" value="NAD(P)-binding Rossmann-fold domains"/>
    <property type="match status" value="1"/>
</dbReference>
<accession>A0A4S4N2G7</accession>
<dbReference type="InterPro" id="IPR051911">
    <property type="entry name" value="SDR_oxidoreductase"/>
</dbReference>
<keyword evidence="3" id="KW-0560">Oxidoreductase</keyword>
<dbReference type="InterPro" id="IPR020904">
    <property type="entry name" value="Sc_DH/Rdtase_CS"/>
</dbReference>
<organism evidence="4 5">
    <name type="scientific">Antrodiella citrinella</name>
    <dbReference type="NCBI Taxonomy" id="2447956"/>
    <lineage>
        <taxon>Eukaryota</taxon>
        <taxon>Fungi</taxon>
        <taxon>Dikarya</taxon>
        <taxon>Basidiomycota</taxon>
        <taxon>Agaricomycotina</taxon>
        <taxon>Agaricomycetes</taxon>
        <taxon>Polyporales</taxon>
        <taxon>Steccherinaceae</taxon>
        <taxon>Antrodiella</taxon>
    </lineage>
</organism>
<evidence type="ECO:0008006" key="6">
    <source>
        <dbReference type="Google" id="ProtNLM"/>
    </source>
</evidence>
<dbReference type="PANTHER" id="PTHR43976:SF16">
    <property type="entry name" value="SHORT-CHAIN DEHYDROGENASE_REDUCTASE FAMILY PROTEIN"/>
    <property type="match status" value="1"/>
</dbReference>
<name>A0A4S4N2G7_9APHY</name>
<dbReference type="Pfam" id="PF00106">
    <property type="entry name" value="adh_short"/>
    <property type="match status" value="1"/>
</dbReference>
<dbReference type="EMBL" id="SGPM01000100">
    <property type="protein sequence ID" value="THH29940.1"/>
    <property type="molecule type" value="Genomic_DNA"/>
</dbReference>
<dbReference type="PROSITE" id="PS00061">
    <property type="entry name" value="ADH_SHORT"/>
    <property type="match status" value="1"/>
</dbReference>
<keyword evidence="5" id="KW-1185">Reference proteome</keyword>
<dbReference type="PANTHER" id="PTHR43976">
    <property type="entry name" value="SHORT CHAIN DEHYDROGENASE"/>
    <property type="match status" value="1"/>
</dbReference>
<gene>
    <name evidence="4" type="ORF">EUX98_g4236</name>
</gene>
<comment type="caution">
    <text evidence="4">The sequence shown here is derived from an EMBL/GenBank/DDBJ whole genome shotgun (WGS) entry which is preliminary data.</text>
</comment>
<evidence type="ECO:0000256" key="1">
    <source>
        <dbReference type="ARBA" id="ARBA00006484"/>
    </source>
</evidence>
<dbReference type="GO" id="GO:0016491">
    <property type="term" value="F:oxidoreductase activity"/>
    <property type="evidence" value="ECO:0007669"/>
    <property type="project" value="UniProtKB-KW"/>
</dbReference>
<evidence type="ECO:0000313" key="5">
    <source>
        <dbReference type="Proteomes" id="UP000308730"/>
    </source>
</evidence>
<sequence>MAPKVWLITGAGSGFGKETTKQALESGDSVLATDINVAGLAELQSAYPADKLLVQKLDVTSAQDITDAFAAAKKTFGHLDVVFSNAGHGVASELEGLTPEHARGLFDVDFWGATNVGLAAVKFFREENAPGVGGRLLFTSSMLGQMVFPIVGIYNSAKHALEGYAETLAAELDPSWNIKITILEPGIYRTGAVSNTKVLPVHPAYDKPHLATTAIRQMITNPNIGGDPKKLVKQVLKLVELEKPPLRIVLGKDAIGAIEAHYNAQLQNIKEFASWSEDLEHDA</sequence>
<protein>
    <recommendedName>
        <fullName evidence="6">NAD(P)-binding protein</fullName>
    </recommendedName>
</protein>
<dbReference type="OrthoDB" id="1274115at2759"/>
<evidence type="ECO:0000256" key="2">
    <source>
        <dbReference type="ARBA" id="ARBA00022857"/>
    </source>
</evidence>
<dbReference type="Proteomes" id="UP000308730">
    <property type="component" value="Unassembled WGS sequence"/>
</dbReference>
<reference evidence="4 5" key="1">
    <citation type="submission" date="2019-02" db="EMBL/GenBank/DDBJ databases">
        <title>Genome sequencing of the rare red list fungi Antrodiella citrinella (Flaviporus citrinellus).</title>
        <authorList>
            <person name="Buettner E."/>
            <person name="Kellner H."/>
        </authorList>
    </citation>
    <scope>NUCLEOTIDE SEQUENCE [LARGE SCALE GENOMIC DNA]</scope>
    <source>
        <strain evidence="4 5">DSM 108506</strain>
    </source>
</reference>
<comment type="similarity">
    <text evidence="1">Belongs to the short-chain dehydrogenases/reductases (SDR) family.</text>
</comment>
<dbReference type="InterPro" id="IPR036291">
    <property type="entry name" value="NAD(P)-bd_dom_sf"/>
</dbReference>
<evidence type="ECO:0000313" key="4">
    <source>
        <dbReference type="EMBL" id="THH29940.1"/>
    </source>
</evidence>
<dbReference type="InterPro" id="IPR002347">
    <property type="entry name" value="SDR_fam"/>
</dbReference>
<dbReference type="AlphaFoldDB" id="A0A4S4N2G7"/>
<dbReference type="CDD" id="cd05374">
    <property type="entry name" value="17beta-HSD-like_SDR_c"/>
    <property type="match status" value="1"/>
</dbReference>
<dbReference type="Gene3D" id="3.40.50.720">
    <property type="entry name" value="NAD(P)-binding Rossmann-like Domain"/>
    <property type="match status" value="1"/>
</dbReference>
<keyword evidence="2" id="KW-0521">NADP</keyword>
<dbReference type="PRINTS" id="PR00081">
    <property type="entry name" value="GDHRDH"/>
</dbReference>
<proteinExistence type="inferred from homology"/>
<evidence type="ECO:0000256" key="3">
    <source>
        <dbReference type="ARBA" id="ARBA00023002"/>
    </source>
</evidence>